<dbReference type="Pfam" id="PF18202">
    <property type="entry name" value="TQ"/>
    <property type="match status" value="2"/>
</dbReference>
<dbReference type="NCBIfam" id="TIGR01167">
    <property type="entry name" value="LPXTG_anchor"/>
    <property type="match status" value="1"/>
</dbReference>
<evidence type="ECO:0000259" key="3">
    <source>
        <dbReference type="Pfam" id="PF18202"/>
    </source>
</evidence>
<proteinExistence type="predicted"/>
<organism evidence="4 5">
    <name type="scientific">Blautia faecis</name>
    <dbReference type="NCBI Taxonomy" id="871665"/>
    <lineage>
        <taxon>Bacteria</taxon>
        <taxon>Bacillati</taxon>
        <taxon>Bacillota</taxon>
        <taxon>Clostridia</taxon>
        <taxon>Lachnospirales</taxon>
        <taxon>Lachnospiraceae</taxon>
        <taxon>Blautia</taxon>
    </lineage>
</organism>
<comment type="caution">
    <text evidence="4">The sequence shown here is derived from an EMBL/GenBank/DDBJ whole genome shotgun (WGS) entry which is preliminary data.</text>
</comment>
<dbReference type="NCBIfam" id="NF033903">
    <property type="entry name" value="VaFE_rpt"/>
    <property type="match status" value="2"/>
</dbReference>
<dbReference type="InterPro" id="IPR041100">
    <property type="entry name" value="TQ"/>
</dbReference>
<evidence type="ECO:0000256" key="1">
    <source>
        <dbReference type="SAM" id="MobiDB-lite"/>
    </source>
</evidence>
<reference evidence="4 5" key="1">
    <citation type="journal article" date="2020" name="Cell Host Microbe">
        <title>Functional and Genomic Variation between Human-Derived Isolates of Lachnospiraceae Reveals Inter- and Intra-Species Diversity.</title>
        <authorList>
            <person name="Sorbara M.T."/>
            <person name="Littmann E.R."/>
            <person name="Fontana E."/>
            <person name="Moody T.U."/>
            <person name="Kohout C.E."/>
            <person name="Gjonbalaj M."/>
            <person name="Eaton V."/>
            <person name="Seok R."/>
            <person name="Leiner I.M."/>
            <person name="Pamer E.G."/>
        </authorList>
    </citation>
    <scope>NUCLEOTIDE SEQUENCE [LARGE SCALE GENOMIC DNA]</scope>
    <source>
        <strain evidence="4 5">MSK.17.74</strain>
    </source>
</reference>
<keyword evidence="2" id="KW-0812">Transmembrane</keyword>
<gene>
    <name evidence="4" type="ORF">G5B17_20695</name>
</gene>
<feature type="domain" description="T-Q ester bond containing" evidence="3">
    <location>
        <begin position="157"/>
        <end position="278"/>
    </location>
</feature>
<keyword evidence="4" id="KW-0176">Collagen</keyword>
<feature type="compositionally biased region" description="Basic and acidic residues" evidence="1">
    <location>
        <begin position="389"/>
        <end position="420"/>
    </location>
</feature>
<feature type="transmembrane region" description="Helical" evidence="2">
    <location>
        <begin position="443"/>
        <end position="463"/>
    </location>
</feature>
<evidence type="ECO:0000313" key="5">
    <source>
        <dbReference type="Proteomes" id="UP001644719"/>
    </source>
</evidence>
<feature type="compositionally biased region" description="Polar residues" evidence="1">
    <location>
        <begin position="431"/>
        <end position="440"/>
    </location>
</feature>
<keyword evidence="2" id="KW-0472">Membrane</keyword>
<feature type="region of interest" description="Disordered" evidence="1">
    <location>
        <begin position="387"/>
        <end position="440"/>
    </location>
</feature>
<dbReference type="Gene3D" id="2.60.40.3930">
    <property type="match status" value="2"/>
</dbReference>
<accession>A0ABX2HE67</accession>
<keyword evidence="2" id="KW-1133">Transmembrane helix</keyword>
<feature type="region of interest" description="Disordered" evidence="1">
    <location>
        <begin position="76"/>
        <end position="100"/>
    </location>
</feature>
<feature type="non-terminal residue" evidence="4">
    <location>
        <position position="1"/>
    </location>
</feature>
<dbReference type="EMBL" id="JAAITS010000108">
    <property type="protein sequence ID" value="NSG87747.1"/>
    <property type="molecule type" value="Genomic_DNA"/>
</dbReference>
<keyword evidence="5" id="KW-1185">Reference proteome</keyword>
<sequence>KPIDFTITENGKIVDLTDEAHSIYNQIKRGDIEGVKIGAGTHKRLADVPFRITSKTTGENHVVVTDDNGQFSTSADWASHKHNTNAGKTSEDGVWFGTSEPDDSKGALPYDTYIIEEMRCDSNKGFELIPPFEIVVSRNNLVIDLGTLTDEYEKEISIHTTATSKDGEKTILAGKEVTIVDTVKLDGLTKGTKYQLKGWQMLKEENAELIIDGKRVENDYTFVADDEEMKVEISYTFNASALGGKNLVTFEELYDFSNPDEPVKVAEHKDIEDDGQTVLIAERIIKIHTTATDKDGNKELKAGKDVTIIDTVTLEGLEVGTQYKLVGWQMLKEENAELLINGKRVESDYTFIADSKTMKVEVAFTFDATSLDGKQLVTFEELYDLSNPDEPKKVTEHKDIEDKGQTITFKEKPEEPEKPETPPTPEKPNRPSDSPKTGDSTNVMAFIVMLLASAGGLAGTYLYKRRKMKKS</sequence>
<protein>
    <submittedName>
        <fullName evidence="4">SrtB-anchored collagen-binding adhesin</fullName>
    </submittedName>
</protein>
<evidence type="ECO:0000256" key="2">
    <source>
        <dbReference type="SAM" id="Phobius"/>
    </source>
</evidence>
<dbReference type="Proteomes" id="UP001644719">
    <property type="component" value="Unassembled WGS sequence"/>
</dbReference>
<feature type="domain" description="T-Q ester bond containing" evidence="3">
    <location>
        <begin position="286"/>
        <end position="408"/>
    </location>
</feature>
<evidence type="ECO:0000313" key="4">
    <source>
        <dbReference type="EMBL" id="NSG87747.1"/>
    </source>
</evidence>
<name>A0ABX2HE67_9FIRM</name>